<evidence type="ECO:0000256" key="1">
    <source>
        <dbReference type="ARBA" id="ARBA00038283"/>
    </source>
</evidence>
<comment type="caution">
    <text evidence="4">The sequence shown here is derived from an EMBL/GenBank/DDBJ whole genome shotgun (WGS) entry which is preliminary data.</text>
</comment>
<reference evidence="4 5" key="1">
    <citation type="submission" date="2020-08" db="EMBL/GenBank/DDBJ databases">
        <title>Functional genomics of gut bacteria from endangered species of beetles.</title>
        <authorList>
            <person name="Carlos-Shanley C."/>
        </authorList>
    </citation>
    <scope>NUCLEOTIDE SEQUENCE [LARGE SCALE GENOMIC DNA]</scope>
    <source>
        <strain evidence="4 5">S00070</strain>
    </source>
</reference>
<organism evidence="4 5">
    <name type="scientific">Arcicella rosea</name>
    <dbReference type="NCBI Taxonomy" id="502909"/>
    <lineage>
        <taxon>Bacteria</taxon>
        <taxon>Pseudomonadati</taxon>
        <taxon>Bacteroidota</taxon>
        <taxon>Cytophagia</taxon>
        <taxon>Cytophagales</taxon>
        <taxon>Flectobacillaceae</taxon>
        <taxon>Arcicella</taxon>
    </lineage>
</organism>
<dbReference type="RefSeq" id="WP_184131957.1">
    <property type="nucleotide sequence ID" value="NZ_JACHKT010000006.1"/>
</dbReference>
<keyword evidence="2" id="KW-0175">Coiled coil</keyword>
<dbReference type="Gene3D" id="1.10.10.10">
    <property type="entry name" value="Winged helix-like DNA-binding domain superfamily/Winged helix DNA-binding domain"/>
    <property type="match status" value="2"/>
</dbReference>
<dbReference type="GO" id="GO:0003887">
    <property type="term" value="F:DNA-directed DNA polymerase activity"/>
    <property type="evidence" value="ECO:0007669"/>
    <property type="project" value="InterPro"/>
</dbReference>
<feature type="domain" description="Initiator Rep protein WH1" evidence="3">
    <location>
        <begin position="29"/>
        <end position="171"/>
    </location>
</feature>
<name>A0A841EEM3_9BACT</name>
<keyword evidence="4" id="KW-0418">Kinase</keyword>
<evidence type="ECO:0000313" key="4">
    <source>
        <dbReference type="EMBL" id="MBB6002617.1"/>
    </source>
</evidence>
<dbReference type="Pfam" id="PF01051">
    <property type="entry name" value="Rep3_N"/>
    <property type="match status" value="1"/>
</dbReference>
<dbReference type="Pfam" id="PF21205">
    <property type="entry name" value="Rep3_C"/>
    <property type="match status" value="1"/>
</dbReference>
<protein>
    <submittedName>
        <fullName evidence="4">Adenylate kinase</fullName>
    </submittedName>
</protein>
<keyword evidence="4" id="KW-0808">Transferase</keyword>
<comment type="similarity">
    <text evidence="1">Belongs to the initiator RepB protein family.</text>
</comment>
<dbReference type="GO" id="GO:0006270">
    <property type="term" value="P:DNA replication initiation"/>
    <property type="evidence" value="ECO:0007669"/>
    <property type="project" value="InterPro"/>
</dbReference>
<sequence length="486" mass="57059">MKKDNKKENLVDKKGIDALEKISSSSYMIVLGNPLLNAKFDLTAFQMKIFYFLVLNTKQTAEGFSVTKVKVSEVSQFLKAKTSDYLYNLLEKESRKLMKKEIYLEDENSWKVANILSQIEYHKKEGAFSFLFPPMLSNYLLQLKKNFTYIDVRNLVSMDSIYAIRFYGFCKEFERFGKFQFTVNEMRKMFNLEKKYEMYGLFKQKVIIKAQEELIKNSDLIFTFKEVKEGKKVVSLQFKIEKNIAKSSQQLEIDDRNIVSILDDAPFEVIETITNPSALETIEEKLLEKLNAFSISQETISEWLEKYPVLQVELGVEYVLTEIKKDKSKIKNIPAYLSKIISSSQLMDRHQQVEEEKKVVKAMLKKNNEEKLHFEQQKQLQKEFLEEVYQEKRREVDKILNGHLTIYKKVLDVLAGSLYSSIYYDNYLTKVGTEISKETFLAFFRENTGFETIVITTLESFKDIDVFKEIQKKYKAQATKLGLSYY</sequence>
<dbReference type="AlphaFoldDB" id="A0A841EEM3"/>
<evidence type="ECO:0000313" key="5">
    <source>
        <dbReference type="Proteomes" id="UP000524404"/>
    </source>
</evidence>
<dbReference type="InterPro" id="IPR000525">
    <property type="entry name" value="Initiator_Rep_WH1"/>
</dbReference>
<accession>A0A841EEM3</accession>
<dbReference type="Proteomes" id="UP000524404">
    <property type="component" value="Unassembled WGS sequence"/>
</dbReference>
<dbReference type="InterPro" id="IPR036390">
    <property type="entry name" value="WH_DNA-bd_sf"/>
</dbReference>
<dbReference type="GO" id="GO:0016301">
    <property type="term" value="F:kinase activity"/>
    <property type="evidence" value="ECO:0007669"/>
    <property type="project" value="UniProtKB-KW"/>
</dbReference>
<keyword evidence="5" id="KW-1185">Reference proteome</keyword>
<dbReference type="SUPFAM" id="SSF46785">
    <property type="entry name" value="Winged helix' DNA-binding domain"/>
    <property type="match status" value="2"/>
</dbReference>
<evidence type="ECO:0000256" key="2">
    <source>
        <dbReference type="SAM" id="Coils"/>
    </source>
</evidence>
<feature type="coiled-coil region" evidence="2">
    <location>
        <begin position="350"/>
        <end position="395"/>
    </location>
</feature>
<proteinExistence type="inferred from homology"/>
<dbReference type="InterPro" id="IPR036388">
    <property type="entry name" value="WH-like_DNA-bd_sf"/>
</dbReference>
<gene>
    <name evidence="4" type="ORF">HNP25_001269</name>
</gene>
<dbReference type="EMBL" id="JACHKT010000006">
    <property type="protein sequence ID" value="MBB6002617.1"/>
    <property type="molecule type" value="Genomic_DNA"/>
</dbReference>
<evidence type="ECO:0000259" key="3">
    <source>
        <dbReference type="Pfam" id="PF01051"/>
    </source>
</evidence>